<keyword evidence="7" id="KW-1185">Reference proteome</keyword>
<dbReference type="Proteomes" id="UP000305906">
    <property type="component" value="Unassembled WGS sequence"/>
</dbReference>
<comment type="similarity">
    <text evidence="1">Belongs to the short-chain dehydrogenases/reductases (SDR) family.</text>
</comment>
<evidence type="ECO:0000256" key="1">
    <source>
        <dbReference type="ARBA" id="ARBA00006484"/>
    </source>
</evidence>
<dbReference type="FunFam" id="3.40.50.720:FF:000084">
    <property type="entry name" value="Short-chain dehydrogenase reductase"/>
    <property type="match status" value="1"/>
</dbReference>
<dbReference type="PROSITE" id="PS00061">
    <property type="entry name" value="ADH_SHORT"/>
    <property type="match status" value="1"/>
</dbReference>
<sequence>MPPRVSPRLRPLPVSIPGPAQRSEKPHGHPPQEALLNTLPTSPAGPRLSGRTVLITGAARGQGASHAERLASEGARVLACDVLDNEGKATAARLQEAGLDVEYLHLDVTSPGDWTHAVEHARTVTGRLDVLVNNAGIIHVNPLLEERVEDWNATLSVNTTGPLLGIQAAVPLMRAVGGGSIVNVASIFGVVGAAGYAAYCASKAALIALTKTAALALAADGIRVNAICPGGVSTPMNAHEKEGGVIPQTPMGRRAHVREISGAVAFLASDDSSFTTGTEMIIDGGFLAH</sequence>
<dbReference type="AlphaFoldDB" id="A0A5R9FHQ3"/>
<dbReference type="PANTHER" id="PTHR24321:SF8">
    <property type="entry name" value="ESTRADIOL 17-BETA-DEHYDROGENASE 8-RELATED"/>
    <property type="match status" value="1"/>
</dbReference>
<dbReference type="PANTHER" id="PTHR24321">
    <property type="entry name" value="DEHYDROGENASES, SHORT CHAIN"/>
    <property type="match status" value="1"/>
</dbReference>
<keyword evidence="2 6" id="KW-0560">Oxidoreductase</keyword>
<dbReference type="InterPro" id="IPR002347">
    <property type="entry name" value="SDR_fam"/>
</dbReference>
<evidence type="ECO:0000259" key="5">
    <source>
        <dbReference type="SMART" id="SM00822"/>
    </source>
</evidence>
<evidence type="ECO:0000256" key="4">
    <source>
        <dbReference type="SAM" id="MobiDB-lite"/>
    </source>
</evidence>
<dbReference type="PRINTS" id="PR00081">
    <property type="entry name" value="GDHRDH"/>
</dbReference>
<feature type="region of interest" description="Disordered" evidence="4">
    <location>
        <begin position="1"/>
        <end position="49"/>
    </location>
</feature>
<name>A0A5R9FHQ3_9ACTN</name>
<comment type="caution">
    <text evidence="6">The sequence shown here is derived from an EMBL/GenBank/DDBJ whole genome shotgun (WGS) entry which is preliminary data.</text>
</comment>
<dbReference type="InterPro" id="IPR057326">
    <property type="entry name" value="KR_dom"/>
</dbReference>
<accession>A0A5R9FHQ3</accession>
<reference evidence="6 7" key="1">
    <citation type="submission" date="2019-05" db="EMBL/GenBank/DDBJ databases">
        <title>Streptomyces sp. NEAU-C151, a novel actinomycete isolated from soil.</title>
        <authorList>
            <person name="Han L."/>
            <person name="Jiang H."/>
        </authorList>
    </citation>
    <scope>NUCLEOTIDE SEQUENCE [LARGE SCALE GENOMIC DNA]</scope>
    <source>
        <strain evidence="6 7">NEAU-C151</strain>
    </source>
</reference>
<gene>
    <name evidence="6" type="ORF">FE633_33070</name>
</gene>
<dbReference type="PRINTS" id="PR00080">
    <property type="entry name" value="SDRFAMILY"/>
</dbReference>
<dbReference type="SUPFAM" id="SSF51735">
    <property type="entry name" value="NAD(P)-binding Rossmann-fold domains"/>
    <property type="match status" value="1"/>
</dbReference>
<keyword evidence="3" id="KW-0520">NAD</keyword>
<dbReference type="EMBL" id="VBZC01000046">
    <property type="protein sequence ID" value="TLS42069.1"/>
    <property type="molecule type" value="Genomic_DNA"/>
</dbReference>
<dbReference type="Pfam" id="PF13561">
    <property type="entry name" value="adh_short_C2"/>
    <property type="match status" value="1"/>
</dbReference>
<dbReference type="SMART" id="SM00822">
    <property type="entry name" value="PKS_KR"/>
    <property type="match status" value="1"/>
</dbReference>
<protein>
    <submittedName>
        <fullName evidence="6">Glucose 1-dehydrogenase</fullName>
        <ecNumber evidence="6">1.1.1.47</ecNumber>
    </submittedName>
</protein>
<dbReference type="InterPro" id="IPR036291">
    <property type="entry name" value="NAD(P)-bd_dom_sf"/>
</dbReference>
<evidence type="ECO:0000313" key="6">
    <source>
        <dbReference type="EMBL" id="TLS42069.1"/>
    </source>
</evidence>
<dbReference type="Gene3D" id="3.40.50.720">
    <property type="entry name" value="NAD(P)-binding Rossmann-like Domain"/>
    <property type="match status" value="1"/>
</dbReference>
<dbReference type="GO" id="GO:0047936">
    <property type="term" value="F:glucose 1-dehydrogenase [NAD(P)+] activity"/>
    <property type="evidence" value="ECO:0007669"/>
    <property type="project" value="UniProtKB-EC"/>
</dbReference>
<feature type="domain" description="Ketoreductase" evidence="5">
    <location>
        <begin position="51"/>
        <end position="260"/>
    </location>
</feature>
<evidence type="ECO:0000256" key="3">
    <source>
        <dbReference type="ARBA" id="ARBA00023027"/>
    </source>
</evidence>
<feature type="compositionally biased region" description="Low complexity" evidence="4">
    <location>
        <begin position="1"/>
        <end position="15"/>
    </location>
</feature>
<dbReference type="EC" id="1.1.1.47" evidence="6"/>
<evidence type="ECO:0000256" key="2">
    <source>
        <dbReference type="ARBA" id="ARBA00023002"/>
    </source>
</evidence>
<evidence type="ECO:0000313" key="7">
    <source>
        <dbReference type="Proteomes" id="UP000305906"/>
    </source>
</evidence>
<proteinExistence type="inferred from homology"/>
<dbReference type="InterPro" id="IPR020904">
    <property type="entry name" value="Sc_DH/Rdtase_CS"/>
</dbReference>
<organism evidence="6 7">
    <name type="scientific">Streptomyces montanus</name>
    <dbReference type="NCBI Taxonomy" id="2580423"/>
    <lineage>
        <taxon>Bacteria</taxon>
        <taxon>Bacillati</taxon>
        <taxon>Actinomycetota</taxon>
        <taxon>Actinomycetes</taxon>
        <taxon>Kitasatosporales</taxon>
        <taxon>Streptomycetaceae</taxon>
        <taxon>Streptomyces</taxon>
    </lineage>
</organism>
<dbReference type="NCBIfam" id="NF005559">
    <property type="entry name" value="PRK07231.1"/>
    <property type="match status" value="1"/>
</dbReference>